<keyword evidence="4" id="KW-1003">Cell membrane</keyword>
<evidence type="ECO:0000256" key="5">
    <source>
        <dbReference type="ARBA" id="ARBA00022741"/>
    </source>
</evidence>
<dbReference type="PANTHER" id="PTHR43297:SF2">
    <property type="entry name" value="DIPEPTIDE TRANSPORT ATP-BINDING PROTEIN DPPD"/>
    <property type="match status" value="1"/>
</dbReference>
<dbReference type="InterPro" id="IPR050388">
    <property type="entry name" value="ABC_Ni/Peptide_Import"/>
</dbReference>
<dbReference type="NCBIfam" id="TIGR01727">
    <property type="entry name" value="oligo_HPY"/>
    <property type="match status" value="1"/>
</dbReference>
<evidence type="ECO:0000256" key="3">
    <source>
        <dbReference type="ARBA" id="ARBA00022448"/>
    </source>
</evidence>
<dbReference type="Proteomes" id="UP001058458">
    <property type="component" value="Chromosome"/>
</dbReference>
<dbReference type="CDD" id="cd03257">
    <property type="entry name" value="ABC_NikE_OppD_transporters"/>
    <property type="match status" value="1"/>
</dbReference>
<keyword evidence="7" id="KW-0472">Membrane</keyword>
<evidence type="ECO:0000256" key="6">
    <source>
        <dbReference type="ARBA" id="ARBA00022840"/>
    </source>
</evidence>
<dbReference type="Gene3D" id="3.40.50.300">
    <property type="entry name" value="P-loop containing nucleotide triphosphate hydrolases"/>
    <property type="match status" value="1"/>
</dbReference>
<dbReference type="SMART" id="SM00382">
    <property type="entry name" value="AAA"/>
    <property type="match status" value="1"/>
</dbReference>
<dbReference type="GO" id="GO:0016887">
    <property type="term" value="F:ATP hydrolysis activity"/>
    <property type="evidence" value="ECO:0007669"/>
    <property type="project" value="InterPro"/>
</dbReference>
<dbReference type="GO" id="GO:0015833">
    <property type="term" value="P:peptide transport"/>
    <property type="evidence" value="ECO:0007669"/>
    <property type="project" value="InterPro"/>
</dbReference>
<dbReference type="PROSITE" id="PS50893">
    <property type="entry name" value="ABC_TRANSPORTER_2"/>
    <property type="match status" value="1"/>
</dbReference>
<proteinExistence type="inferred from homology"/>
<keyword evidence="6 9" id="KW-0067">ATP-binding</keyword>
<dbReference type="GO" id="GO:0005886">
    <property type="term" value="C:plasma membrane"/>
    <property type="evidence" value="ECO:0007669"/>
    <property type="project" value="UniProtKB-SubCell"/>
</dbReference>
<dbReference type="AlphaFoldDB" id="A0AB38R339"/>
<evidence type="ECO:0000313" key="9">
    <source>
        <dbReference type="EMBL" id="UOE76835.1"/>
    </source>
</evidence>
<accession>A0AB38R339</accession>
<gene>
    <name evidence="9" type="ORF">IMI45_02785</name>
</gene>
<dbReference type="GO" id="GO:0005524">
    <property type="term" value="F:ATP binding"/>
    <property type="evidence" value="ECO:0007669"/>
    <property type="project" value="UniProtKB-KW"/>
</dbReference>
<dbReference type="Pfam" id="PF00005">
    <property type="entry name" value="ABC_tran"/>
    <property type="match status" value="1"/>
</dbReference>
<dbReference type="InterPro" id="IPR003593">
    <property type="entry name" value="AAA+_ATPase"/>
</dbReference>
<evidence type="ECO:0000256" key="2">
    <source>
        <dbReference type="ARBA" id="ARBA00005417"/>
    </source>
</evidence>
<organism evidence="9 10">
    <name type="scientific">Parageobacillus thermoglucosidasius</name>
    <name type="common">Geobacillus thermoglucosidasius</name>
    <dbReference type="NCBI Taxonomy" id="1426"/>
    <lineage>
        <taxon>Bacteria</taxon>
        <taxon>Bacillati</taxon>
        <taxon>Bacillota</taxon>
        <taxon>Bacilli</taxon>
        <taxon>Bacillales</taxon>
        <taxon>Anoxybacillaceae</taxon>
        <taxon>Parageobacillus</taxon>
    </lineage>
</organism>
<dbReference type="InterPro" id="IPR027417">
    <property type="entry name" value="P-loop_NTPase"/>
</dbReference>
<dbReference type="EMBL" id="CP063414">
    <property type="protein sequence ID" value="UOE76835.1"/>
    <property type="molecule type" value="Genomic_DNA"/>
</dbReference>
<dbReference type="InterPro" id="IPR017871">
    <property type="entry name" value="ABC_transporter-like_CS"/>
</dbReference>
<dbReference type="InterPro" id="IPR003439">
    <property type="entry name" value="ABC_transporter-like_ATP-bd"/>
</dbReference>
<name>A0AB38R339_PARTM</name>
<dbReference type="SUPFAM" id="SSF52540">
    <property type="entry name" value="P-loop containing nucleoside triphosphate hydrolases"/>
    <property type="match status" value="1"/>
</dbReference>
<evidence type="ECO:0000313" key="10">
    <source>
        <dbReference type="Proteomes" id="UP001058458"/>
    </source>
</evidence>
<dbReference type="PANTHER" id="PTHR43297">
    <property type="entry name" value="OLIGOPEPTIDE TRANSPORT ATP-BINDING PROTEIN APPD"/>
    <property type="match status" value="1"/>
</dbReference>
<evidence type="ECO:0000259" key="8">
    <source>
        <dbReference type="PROSITE" id="PS50893"/>
    </source>
</evidence>
<feature type="domain" description="ABC transporter" evidence="8">
    <location>
        <begin position="7"/>
        <end position="258"/>
    </location>
</feature>
<dbReference type="PROSITE" id="PS00211">
    <property type="entry name" value="ABC_TRANSPORTER_1"/>
    <property type="match status" value="1"/>
</dbReference>
<comment type="similarity">
    <text evidence="2">Belongs to the ABC transporter superfamily.</text>
</comment>
<sequence length="341" mass="37872">MADARVLEVKGLKTSFFMDEGEIPAVDGVDFYINEGEILGVVGESGCGKSVTSLSIMGLLPKGVGRIVDGDIIFKGENLVHATERRMKQIRGNEIAMIFQEPMTSLNPLFTIGNQLIEAIRIHAKTSKKEAEAKAVEMLKLVGLPRAEQIIDGYPHQLSGGMRQRVMIAMAMVCNPSLLIADEPTTALDVTIQAQILALMKELNKNFRTSIMMITHDLGVVAEVCERVIVMYSGKIVEEGDVRTIFKNPKHPYTIGLIQSVPDIRTKKGRLYSIPGNVPKPGSVRQGCRFAARCEYAFDRCFREDPELYETGERGHRVRCFLSLGEEERDRERTAVASERA</sequence>
<evidence type="ECO:0000256" key="1">
    <source>
        <dbReference type="ARBA" id="ARBA00004202"/>
    </source>
</evidence>
<comment type="subcellular location">
    <subcellularLocation>
        <location evidence="1">Cell membrane</location>
        <topology evidence="1">Peripheral membrane protein</topology>
    </subcellularLocation>
</comment>
<dbReference type="FunFam" id="3.40.50.300:FF:000016">
    <property type="entry name" value="Oligopeptide ABC transporter ATP-binding component"/>
    <property type="match status" value="1"/>
</dbReference>
<dbReference type="InterPro" id="IPR013563">
    <property type="entry name" value="Oligopep_ABC_C"/>
</dbReference>
<keyword evidence="3" id="KW-0813">Transport</keyword>
<protein>
    <submittedName>
        <fullName evidence="9">ABC transporter ATP-binding protein</fullName>
    </submittedName>
</protein>
<dbReference type="Pfam" id="PF08352">
    <property type="entry name" value="oligo_HPY"/>
    <property type="match status" value="1"/>
</dbReference>
<dbReference type="RefSeq" id="WP_256834084.1">
    <property type="nucleotide sequence ID" value="NZ_CP063414.1"/>
</dbReference>
<reference evidence="9" key="1">
    <citation type="submission" date="2020-10" db="EMBL/GenBank/DDBJ databases">
        <authorList>
            <person name="Delgado J.A."/>
            <person name="Gonzalez J.M."/>
        </authorList>
    </citation>
    <scope>NUCLEOTIDE SEQUENCE</scope>
    <source>
        <strain evidence="9">23.6</strain>
    </source>
</reference>
<evidence type="ECO:0000256" key="7">
    <source>
        <dbReference type="ARBA" id="ARBA00023136"/>
    </source>
</evidence>
<keyword evidence="5" id="KW-0547">Nucleotide-binding</keyword>
<evidence type="ECO:0000256" key="4">
    <source>
        <dbReference type="ARBA" id="ARBA00022475"/>
    </source>
</evidence>